<name>A0A7W7W2X6_9ACTN</name>
<comment type="caution">
    <text evidence="1">The sequence shown here is derived from an EMBL/GenBank/DDBJ whole genome shotgun (WGS) entry which is preliminary data.</text>
</comment>
<dbReference type="Proteomes" id="UP000523007">
    <property type="component" value="Unassembled WGS sequence"/>
</dbReference>
<dbReference type="AlphaFoldDB" id="A0A7W7W2X6"/>
<dbReference type="EMBL" id="JACHJT010000001">
    <property type="protein sequence ID" value="MBB4931155.1"/>
    <property type="molecule type" value="Genomic_DNA"/>
</dbReference>
<evidence type="ECO:0000313" key="2">
    <source>
        <dbReference type="Proteomes" id="UP000523007"/>
    </source>
</evidence>
<dbReference type="RefSeq" id="WP_312885202.1">
    <property type="nucleotide sequence ID" value="NZ_JACHJT010000001.1"/>
</dbReference>
<reference evidence="1 2" key="1">
    <citation type="submission" date="2020-08" db="EMBL/GenBank/DDBJ databases">
        <title>Sequencing the genomes of 1000 actinobacteria strains.</title>
        <authorList>
            <person name="Klenk H.-P."/>
        </authorList>
    </citation>
    <scope>NUCLEOTIDE SEQUENCE [LARGE SCALE GENOMIC DNA]</scope>
    <source>
        <strain evidence="1 2">DSM 102030</strain>
    </source>
</reference>
<accession>A0A7W7W2X6</accession>
<organism evidence="1 2">
    <name type="scientific">Lipingzhangella halophila</name>
    <dbReference type="NCBI Taxonomy" id="1783352"/>
    <lineage>
        <taxon>Bacteria</taxon>
        <taxon>Bacillati</taxon>
        <taxon>Actinomycetota</taxon>
        <taxon>Actinomycetes</taxon>
        <taxon>Streptosporangiales</taxon>
        <taxon>Nocardiopsidaceae</taxon>
        <taxon>Lipingzhangella</taxon>
    </lineage>
</organism>
<sequence length="46" mass="5223">MKGLKRTRLANSVYDAGWAAFARMLHYKAARYGRTCVTVDRFPVSS</sequence>
<keyword evidence="2" id="KW-1185">Reference proteome</keyword>
<gene>
    <name evidence="1" type="ORF">F4561_001975</name>
</gene>
<protein>
    <submittedName>
        <fullName evidence="1">Transposase</fullName>
    </submittedName>
</protein>
<proteinExistence type="predicted"/>
<evidence type="ECO:0000313" key="1">
    <source>
        <dbReference type="EMBL" id="MBB4931155.1"/>
    </source>
</evidence>